<dbReference type="SUPFAM" id="SSF51905">
    <property type="entry name" value="FAD/NAD(P)-binding domain"/>
    <property type="match status" value="1"/>
</dbReference>
<gene>
    <name evidence="9" type="ORF">SAMN05216285_3412</name>
</gene>
<sequence>MTEDATSDADTDTNADADSDSITVVDAGPDGSEPVIDRGSYDVLGVGLGPFNLGLAALLDGADDLDLDAVFLEREPEFAWHEGMLIEGATLEVPFLADLVTMADPTNPYSFLNYVRKRDRIYEFYFYETFQIPRREYDDYLRWAAETVPTTQFSREVTSVEYAAGGDGGDGGTGADGTEPAGDGTFVVEAVDPETGQRYRYRTADLVLGVGSRPTLPEFARDVADAGEGKRDSGAEGAGERVFHTADYRHRRADALDADSITVVGSGQSAAEVVLDLLERQADREFRLDWLTRSVGFFPMEYSKLGLQHFTPEYAQYFYDLPQSRKDELLADQDLLYKGIDIETSARIYDTLYERSIGDREPDFGMLATTAVTDVEHAEGANGGGDYRLACEHRQQEREFALETDAVIFGTGYRRPTPTFLEPIIDRIAFDDRGRFRVTEDYRLQGDLDRERGDDGDDTEPGRRIFVQNAELHTHGVGTPDLGLGCYRNAVIVSQLADREVYPVDRDTVFQNFDLERFADHAPVQTRTGAAQPHSQSHTLDTE</sequence>
<proteinExistence type="inferred from homology"/>
<evidence type="ECO:0000256" key="5">
    <source>
        <dbReference type="ARBA" id="ARBA00022827"/>
    </source>
</evidence>
<evidence type="ECO:0000256" key="3">
    <source>
        <dbReference type="ARBA" id="ARBA00007588"/>
    </source>
</evidence>
<dbReference type="eggNOG" id="arCOG07945">
    <property type="taxonomic scope" value="Archaea"/>
</dbReference>
<evidence type="ECO:0000256" key="4">
    <source>
        <dbReference type="ARBA" id="ARBA00022630"/>
    </source>
</evidence>
<evidence type="ECO:0000256" key="2">
    <source>
        <dbReference type="ARBA" id="ARBA00004924"/>
    </source>
</evidence>
<keyword evidence="7" id="KW-0560">Oxidoreductase</keyword>
<feature type="compositionally biased region" description="Acidic residues" evidence="8">
    <location>
        <begin position="1"/>
        <end position="19"/>
    </location>
</feature>
<dbReference type="InterPro" id="IPR036188">
    <property type="entry name" value="FAD/NAD-bd_sf"/>
</dbReference>
<feature type="region of interest" description="Disordered" evidence="8">
    <location>
        <begin position="163"/>
        <end position="183"/>
    </location>
</feature>
<feature type="compositionally biased region" description="Gly residues" evidence="8">
    <location>
        <begin position="165"/>
        <end position="175"/>
    </location>
</feature>
<organism evidence="9 10">
    <name type="scientific">Natrinema salifodinae</name>
    <dbReference type="NCBI Taxonomy" id="1202768"/>
    <lineage>
        <taxon>Archaea</taxon>
        <taxon>Methanobacteriati</taxon>
        <taxon>Methanobacteriota</taxon>
        <taxon>Stenosarchaea group</taxon>
        <taxon>Halobacteria</taxon>
        <taxon>Halobacteriales</taxon>
        <taxon>Natrialbaceae</taxon>
        <taxon>Natrinema</taxon>
    </lineage>
</organism>
<dbReference type="Proteomes" id="UP000183275">
    <property type="component" value="Unassembled WGS sequence"/>
</dbReference>
<name>A0A1I0QDP9_9EURY</name>
<evidence type="ECO:0000256" key="1">
    <source>
        <dbReference type="ARBA" id="ARBA00001974"/>
    </source>
</evidence>
<comment type="pathway">
    <text evidence="2">Siderophore biosynthesis.</text>
</comment>
<dbReference type="STRING" id="1202768.SAMN05216285_3412"/>
<keyword evidence="5" id="KW-0274">FAD</keyword>
<evidence type="ECO:0000256" key="6">
    <source>
        <dbReference type="ARBA" id="ARBA00022857"/>
    </source>
</evidence>
<keyword evidence="4" id="KW-0285">Flavoprotein</keyword>
<evidence type="ECO:0000313" key="9">
    <source>
        <dbReference type="EMBL" id="SEW25029.1"/>
    </source>
</evidence>
<dbReference type="EMBL" id="FOIS01000004">
    <property type="protein sequence ID" value="SEW25029.1"/>
    <property type="molecule type" value="Genomic_DNA"/>
</dbReference>
<comment type="cofactor">
    <cofactor evidence="1">
        <name>FAD</name>
        <dbReference type="ChEBI" id="CHEBI:57692"/>
    </cofactor>
</comment>
<dbReference type="OrthoDB" id="224622at2157"/>
<dbReference type="AlphaFoldDB" id="A0A1I0QDP9"/>
<dbReference type="PANTHER" id="PTHR42802">
    <property type="entry name" value="MONOOXYGENASE"/>
    <property type="match status" value="1"/>
</dbReference>
<evidence type="ECO:0000256" key="7">
    <source>
        <dbReference type="ARBA" id="ARBA00023002"/>
    </source>
</evidence>
<evidence type="ECO:0000313" key="10">
    <source>
        <dbReference type="Proteomes" id="UP000183275"/>
    </source>
</evidence>
<dbReference type="PANTHER" id="PTHR42802:SF1">
    <property type="entry name" value="L-ORNITHINE N(5)-MONOOXYGENASE"/>
    <property type="match status" value="1"/>
</dbReference>
<reference evidence="10" key="1">
    <citation type="submission" date="2016-10" db="EMBL/GenBank/DDBJ databases">
        <authorList>
            <person name="Varghese N."/>
        </authorList>
    </citation>
    <scope>NUCLEOTIDE SEQUENCE [LARGE SCALE GENOMIC DNA]</scope>
    <source>
        <strain evidence="10">CGMCC 1.12284</strain>
    </source>
</reference>
<dbReference type="InterPro" id="IPR025700">
    <property type="entry name" value="Lys/Orn_oxygenase"/>
</dbReference>
<protein>
    <submittedName>
        <fullName evidence="9">Lysine N6-hydroxylase</fullName>
    </submittedName>
</protein>
<keyword evidence="6" id="KW-0521">NADP</keyword>
<comment type="similarity">
    <text evidence="3">Belongs to the lysine N(6)-hydroxylase/L-ornithine N(5)-oxygenase family.</text>
</comment>
<dbReference type="RefSeq" id="WP_081985455.1">
    <property type="nucleotide sequence ID" value="NZ_FOIS01000004.1"/>
</dbReference>
<accession>A0A1I0QDP9</accession>
<dbReference type="Pfam" id="PF13434">
    <property type="entry name" value="Lys_Orn_oxgnase"/>
    <property type="match status" value="1"/>
</dbReference>
<dbReference type="Gene3D" id="3.50.50.60">
    <property type="entry name" value="FAD/NAD(P)-binding domain"/>
    <property type="match status" value="1"/>
</dbReference>
<dbReference type="GO" id="GO:0016491">
    <property type="term" value="F:oxidoreductase activity"/>
    <property type="evidence" value="ECO:0007669"/>
    <property type="project" value="UniProtKB-KW"/>
</dbReference>
<keyword evidence="10" id="KW-1185">Reference proteome</keyword>
<evidence type="ECO:0000256" key="8">
    <source>
        <dbReference type="SAM" id="MobiDB-lite"/>
    </source>
</evidence>
<feature type="region of interest" description="Disordered" evidence="8">
    <location>
        <begin position="1"/>
        <end position="34"/>
    </location>
</feature>